<dbReference type="AlphaFoldDB" id="A0A5K7XN44"/>
<evidence type="ECO:0000256" key="4">
    <source>
        <dbReference type="ARBA" id="ARBA00022857"/>
    </source>
</evidence>
<keyword evidence="5" id="KW-0560">Oxidoreductase</keyword>
<sequence length="461" mass="51599">MIDRPDKFCIIGAGSSGIAAAKNFLAAGIPFDCLEREDDVGGNWYFGAPCSRVYASTHLVSSKPLTEYSDFPMPEKWPDYPSHRQTLAYLRDYARQFGVYERIEFGVGVESVEPAGAEQGLQQDGTRGGPLGVPRGDEVQGSNGKSGWIVRLSNGESRHYRGVVIANGHNWDPRWPEYPGEFAGEAIHSASFKSADVLRGKRVLVVGGGNSGCDIANEAALHADEAILSTRRAYHILPKFIRGRPVDQANELLLWLRVPLWARRLAGAVVSHVALGPAWRTGVPKPDHRLFESHPILNSQIHHHVGHGRLALRPDIARFAGHRVEFVDGSAAEIDLVVYATGYRVNMPFIAREQLNWQGDAPRLFVNVFHPERDDLFCIGLIQPDSGQFGLVDYQSQLVARYVQAIDRGSERAEEFRRLKATERPDLWSGVQYLPSPRHTLEVEHYSYRRRLQRLAKRLSR</sequence>
<name>A0A5K7XN44_9BACT</name>
<keyword evidence="7" id="KW-0503">Monooxygenase</keyword>
<dbReference type="InterPro" id="IPR020946">
    <property type="entry name" value="Flavin_mOase-like"/>
</dbReference>
<protein>
    <submittedName>
        <fullName evidence="7">Monooxygenase</fullName>
    </submittedName>
</protein>
<keyword evidence="3" id="KW-0274">FAD</keyword>
<keyword evidence="2" id="KW-0285">Flavoprotein</keyword>
<dbReference type="PRINTS" id="PR00370">
    <property type="entry name" value="FMOXYGENASE"/>
</dbReference>
<dbReference type="SUPFAM" id="SSF51905">
    <property type="entry name" value="FAD/NAD(P)-binding domain"/>
    <property type="match status" value="1"/>
</dbReference>
<dbReference type="GO" id="GO:0050660">
    <property type="term" value="F:flavin adenine dinucleotide binding"/>
    <property type="evidence" value="ECO:0007669"/>
    <property type="project" value="InterPro"/>
</dbReference>
<comment type="similarity">
    <text evidence="1">Belongs to the FMO family.</text>
</comment>
<dbReference type="InterPro" id="IPR000960">
    <property type="entry name" value="Flavin_mOase"/>
</dbReference>
<evidence type="ECO:0000256" key="1">
    <source>
        <dbReference type="ARBA" id="ARBA00009183"/>
    </source>
</evidence>
<keyword evidence="4" id="KW-0521">NADP</keyword>
<dbReference type="Pfam" id="PF00743">
    <property type="entry name" value="FMO-like"/>
    <property type="match status" value="2"/>
</dbReference>
<evidence type="ECO:0000256" key="5">
    <source>
        <dbReference type="ARBA" id="ARBA00023002"/>
    </source>
</evidence>
<feature type="region of interest" description="Disordered" evidence="6">
    <location>
        <begin position="116"/>
        <end position="147"/>
    </location>
</feature>
<proteinExistence type="inferred from homology"/>
<dbReference type="RefSeq" id="WP_152101405.1">
    <property type="nucleotide sequence ID" value="NZ_AP021861.1"/>
</dbReference>
<evidence type="ECO:0000256" key="2">
    <source>
        <dbReference type="ARBA" id="ARBA00022630"/>
    </source>
</evidence>
<evidence type="ECO:0000256" key="6">
    <source>
        <dbReference type="SAM" id="MobiDB-lite"/>
    </source>
</evidence>
<organism evidence="7 8">
    <name type="scientific">Lacipirellula parvula</name>
    <dbReference type="NCBI Taxonomy" id="2650471"/>
    <lineage>
        <taxon>Bacteria</taxon>
        <taxon>Pseudomonadati</taxon>
        <taxon>Planctomycetota</taxon>
        <taxon>Planctomycetia</taxon>
        <taxon>Pirellulales</taxon>
        <taxon>Lacipirellulaceae</taxon>
        <taxon>Lacipirellula</taxon>
    </lineage>
</organism>
<dbReference type="Proteomes" id="UP000326837">
    <property type="component" value="Chromosome"/>
</dbReference>
<evidence type="ECO:0000313" key="8">
    <source>
        <dbReference type="Proteomes" id="UP000326837"/>
    </source>
</evidence>
<evidence type="ECO:0000256" key="3">
    <source>
        <dbReference type="ARBA" id="ARBA00022827"/>
    </source>
</evidence>
<dbReference type="EMBL" id="AP021861">
    <property type="protein sequence ID" value="BBO36193.1"/>
    <property type="molecule type" value="Genomic_DNA"/>
</dbReference>
<dbReference type="InterPro" id="IPR050346">
    <property type="entry name" value="FMO-like"/>
</dbReference>
<gene>
    <name evidence="7" type="ORF">PLANPX_5805</name>
</gene>
<dbReference type="SUPFAM" id="SSF51735">
    <property type="entry name" value="NAD(P)-binding Rossmann-fold domains"/>
    <property type="match status" value="1"/>
</dbReference>
<reference evidence="8" key="1">
    <citation type="submission" date="2019-10" db="EMBL/GenBank/DDBJ databases">
        <title>Lacipirellula parvula gen. nov., sp. nov., representing a lineage of planctomycetes widespread in freshwater anoxic habitats, and description of the family Lacipirellulaceae.</title>
        <authorList>
            <person name="Dedysh S.N."/>
            <person name="Kulichevskaya I.S."/>
            <person name="Beletsky A.V."/>
            <person name="Rakitin A.L."/>
            <person name="Mardanov A.V."/>
            <person name="Ivanova A.A."/>
            <person name="Saltykova V.X."/>
            <person name="Rijpstra W.I.C."/>
            <person name="Sinninghe Damste J.S."/>
            <person name="Ravin N.V."/>
        </authorList>
    </citation>
    <scope>NUCLEOTIDE SEQUENCE [LARGE SCALE GENOMIC DNA]</scope>
    <source>
        <strain evidence="8">PX69</strain>
    </source>
</reference>
<dbReference type="Gene3D" id="3.50.50.60">
    <property type="entry name" value="FAD/NAD(P)-binding domain"/>
    <property type="match status" value="1"/>
</dbReference>
<dbReference type="PIRSF" id="PIRSF000332">
    <property type="entry name" value="FMO"/>
    <property type="match status" value="1"/>
</dbReference>
<dbReference type="GO" id="GO:0050661">
    <property type="term" value="F:NADP binding"/>
    <property type="evidence" value="ECO:0007669"/>
    <property type="project" value="InterPro"/>
</dbReference>
<accession>A0A5K7XN44</accession>
<dbReference type="GO" id="GO:0004499">
    <property type="term" value="F:N,N-dimethylaniline monooxygenase activity"/>
    <property type="evidence" value="ECO:0007669"/>
    <property type="project" value="InterPro"/>
</dbReference>
<dbReference type="PANTHER" id="PTHR23023">
    <property type="entry name" value="DIMETHYLANILINE MONOOXYGENASE"/>
    <property type="match status" value="1"/>
</dbReference>
<evidence type="ECO:0000313" key="7">
    <source>
        <dbReference type="EMBL" id="BBO36193.1"/>
    </source>
</evidence>
<dbReference type="InterPro" id="IPR036291">
    <property type="entry name" value="NAD(P)-bd_dom_sf"/>
</dbReference>
<keyword evidence="8" id="KW-1185">Reference proteome</keyword>
<dbReference type="KEGG" id="lpav:PLANPX_5805"/>
<dbReference type="InterPro" id="IPR036188">
    <property type="entry name" value="FAD/NAD-bd_sf"/>
</dbReference>